<dbReference type="PANTHER" id="PTHR33498:SF1">
    <property type="entry name" value="TRANSPOSASE FOR INSERTION SEQUENCE ELEMENT IS1557"/>
    <property type="match status" value="1"/>
</dbReference>
<dbReference type="Pfam" id="PF01610">
    <property type="entry name" value="DDE_Tnp_ISL3"/>
    <property type="match status" value="1"/>
</dbReference>
<keyword evidence="3" id="KW-1185">Reference proteome</keyword>
<dbReference type="PANTHER" id="PTHR33498">
    <property type="entry name" value="TRANSPOSASE FOR INSERTION SEQUENCE ELEMENT IS1557"/>
    <property type="match status" value="1"/>
</dbReference>
<reference evidence="2" key="1">
    <citation type="submission" date="2018-12" db="EMBL/GenBank/DDBJ databases">
        <authorList>
            <person name="Will S."/>
            <person name="Neumann-Schaal M."/>
            <person name="Henke P."/>
        </authorList>
    </citation>
    <scope>NUCLEOTIDE SEQUENCE</scope>
    <source>
        <strain evidence="2">PCC 7102</strain>
    </source>
</reference>
<reference evidence="2" key="2">
    <citation type="journal article" date="2019" name="Genome Biol. Evol.">
        <title>Day and night: Metabolic profiles and evolutionary relationships of six axenic non-marine cyanobacteria.</title>
        <authorList>
            <person name="Will S.E."/>
            <person name="Henke P."/>
            <person name="Boedeker C."/>
            <person name="Huang S."/>
            <person name="Brinkmann H."/>
            <person name="Rohde M."/>
            <person name="Jarek M."/>
            <person name="Friedl T."/>
            <person name="Seufert S."/>
            <person name="Schumacher M."/>
            <person name="Overmann J."/>
            <person name="Neumann-Schaal M."/>
            <person name="Petersen J."/>
        </authorList>
    </citation>
    <scope>NUCLEOTIDE SEQUENCE [LARGE SCALE GENOMIC DNA]</scope>
    <source>
        <strain evidence="2">PCC 7102</strain>
    </source>
</reference>
<dbReference type="AlphaFoldDB" id="A0A3S1CG83"/>
<evidence type="ECO:0000313" key="2">
    <source>
        <dbReference type="EMBL" id="RUT00877.1"/>
    </source>
</evidence>
<dbReference type="EMBL" id="RSCL01000022">
    <property type="protein sequence ID" value="RUT00877.1"/>
    <property type="molecule type" value="Genomic_DNA"/>
</dbReference>
<comment type="caution">
    <text evidence="2">The sequence shown here is derived from an EMBL/GenBank/DDBJ whole genome shotgun (WGS) entry which is preliminary data.</text>
</comment>
<gene>
    <name evidence="2" type="ORF">DSM106972_072860</name>
</gene>
<accession>A0A3S1CG83</accession>
<protein>
    <recommendedName>
        <fullName evidence="1">Transposase IS204/IS1001/IS1096/IS1165 DDE domain-containing protein</fullName>
    </recommendedName>
</protein>
<dbReference type="Proteomes" id="UP000271624">
    <property type="component" value="Unassembled WGS sequence"/>
</dbReference>
<dbReference type="InterPro" id="IPR047951">
    <property type="entry name" value="Transpos_ISL3"/>
</dbReference>
<organism evidence="2 3">
    <name type="scientific">Dulcicalothrix desertica PCC 7102</name>
    <dbReference type="NCBI Taxonomy" id="232991"/>
    <lineage>
        <taxon>Bacteria</taxon>
        <taxon>Bacillati</taxon>
        <taxon>Cyanobacteriota</taxon>
        <taxon>Cyanophyceae</taxon>
        <taxon>Nostocales</taxon>
        <taxon>Calotrichaceae</taxon>
        <taxon>Dulcicalothrix</taxon>
    </lineage>
</organism>
<dbReference type="InterPro" id="IPR002560">
    <property type="entry name" value="Transposase_DDE"/>
</dbReference>
<proteinExistence type="predicted"/>
<evidence type="ECO:0000259" key="1">
    <source>
        <dbReference type="Pfam" id="PF01610"/>
    </source>
</evidence>
<name>A0A3S1CG83_9CYAN</name>
<dbReference type="RefSeq" id="WP_186538664.1">
    <property type="nucleotide sequence ID" value="NZ_RSCL01000022.1"/>
</dbReference>
<evidence type="ECO:0000313" key="3">
    <source>
        <dbReference type="Proteomes" id="UP000271624"/>
    </source>
</evidence>
<sequence length="156" mass="17588">MTGNYKSLIDKICPNAVITVDRFHVTKIIHEELNQARIAEKKTALDLNIKDREKVFDSLKGNKFTILKAEDNLTDKQKEKLDTIREASPLIATMHSLKEEFRDLFDTSEDSGTGILGLLDWLEKAEPYYQKSVKTAKSAGGVLPRRALQLNGGLEK</sequence>
<feature type="domain" description="Transposase IS204/IS1001/IS1096/IS1165 DDE" evidence="1">
    <location>
        <begin position="1"/>
        <end position="132"/>
    </location>
</feature>